<keyword evidence="4 5" id="KW-0620">Polyamine biosynthesis</keyword>
<dbReference type="GO" id="GO:0005829">
    <property type="term" value="C:cytosol"/>
    <property type="evidence" value="ECO:0007669"/>
    <property type="project" value="TreeGrafter"/>
</dbReference>
<dbReference type="InterPro" id="IPR030374">
    <property type="entry name" value="PABS"/>
</dbReference>
<evidence type="ECO:0000256" key="7">
    <source>
        <dbReference type="RuleBase" id="RU003836"/>
    </source>
</evidence>
<protein>
    <recommendedName>
        <fullName evidence="5">Polyamine aminopropyltransferase</fullName>
    </recommendedName>
    <alternativeName>
        <fullName evidence="5">Putrescine aminopropyltransferase</fullName>
        <shortName evidence="5">PAPT</shortName>
    </alternativeName>
    <alternativeName>
        <fullName evidence="5">Spermidine synthase</fullName>
        <shortName evidence="5">SPDS</shortName>
        <shortName evidence="5">SPDSY</shortName>
        <ecNumber evidence="5">2.5.1.16</ecNumber>
    </alternativeName>
</protein>
<accession>A0A4R2FFJ2</accession>
<dbReference type="InterPro" id="IPR029063">
    <property type="entry name" value="SAM-dependent_MTases_sf"/>
</dbReference>
<comment type="subunit">
    <text evidence="5">Homodimer or homotetramer.</text>
</comment>
<dbReference type="AlphaFoldDB" id="A0A4R2FFJ2"/>
<reference evidence="10 11" key="1">
    <citation type="submission" date="2019-03" db="EMBL/GenBank/DDBJ databases">
        <title>Freshwater and sediment microbial communities from various areas in North America, analyzing microbe dynamics in response to fracking.</title>
        <authorList>
            <person name="Lamendella R."/>
        </authorList>
    </citation>
    <scope>NUCLEOTIDE SEQUENCE [LARGE SCALE GENOMIC DNA]</scope>
    <source>
        <strain evidence="10 11">74A</strain>
    </source>
</reference>
<evidence type="ECO:0000256" key="2">
    <source>
        <dbReference type="ARBA" id="ARBA00022679"/>
    </source>
</evidence>
<comment type="similarity">
    <text evidence="1 5 7">Belongs to the spermidine/spermine synthase family.</text>
</comment>
<feature type="domain" description="PABS" evidence="9">
    <location>
        <begin position="9"/>
        <end position="238"/>
    </location>
</feature>
<dbReference type="GO" id="GO:0008295">
    <property type="term" value="P:spermidine biosynthetic process"/>
    <property type="evidence" value="ECO:0007669"/>
    <property type="project" value="UniProtKB-UniRule"/>
</dbReference>
<dbReference type="Pfam" id="PF01564">
    <property type="entry name" value="Spermine_synth"/>
    <property type="match status" value="1"/>
</dbReference>
<dbReference type="NCBIfam" id="TIGR00417">
    <property type="entry name" value="speE"/>
    <property type="match status" value="1"/>
</dbReference>
<dbReference type="CDD" id="cd02440">
    <property type="entry name" value="AdoMet_MTases"/>
    <property type="match status" value="1"/>
</dbReference>
<evidence type="ECO:0000259" key="9">
    <source>
        <dbReference type="PROSITE" id="PS51006"/>
    </source>
</evidence>
<dbReference type="InterPro" id="IPR035246">
    <property type="entry name" value="Spermidine_synt_N"/>
</dbReference>
<dbReference type="EMBL" id="SLWF01000010">
    <property type="protein sequence ID" value="TCN84984.1"/>
    <property type="molecule type" value="Genomic_DNA"/>
</dbReference>
<evidence type="ECO:0000256" key="8">
    <source>
        <dbReference type="RuleBase" id="RU003837"/>
    </source>
</evidence>
<dbReference type="PROSITE" id="PS51006">
    <property type="entry name" value="PABS_2"/>
    <property type="match status" value="1"/>
</dbReference>
<dbReference type="OrthoDB" id="9793120at2"/>
<comment type="pathway">
    <text evidence="5">Amine and polyamine biosynthesis; spermidine biosynthesis; spermidine from putrescine: step 1/1.</text>
</comment>
<dbReference type="InterPro" id="IPR001045">
    <property type="entry name" value="Spermi_synthase"/>
</dbReference>
<evidence type="ECO:0000256" key="4">
    <source>
        <dbReference type="ARBA" id="ARBA00023115"/>
    </source>
</evidence>
<dbReference type="InterPro" id="IPR037163">
    <property type="entry name" value="Spermidine_synt_N_sf"/>
</dbReference>
<comment type="caution">
    <text evidence="5">Lacks conserved residue(s) required for the propagation of feature annotation.</text>
</comment>
<dbReference type="PANTHER" id="PTHR11558:SF11">
    <property type="entry name" value="SPERMIDINE SYNTHASE"/>
    <property type="match status" value="1"/>
</dbReference>
<evidence type="ECO:0000313" key="11">
    <source>
        <dbReference type="Proteomes" id="UP000294832"/>
    </source>
</evidence>
<dbReference type="HAMAP" id="MF_00198">
    <property type="entry name" value="Spermidine_synth"/>
    <property type="match status" value="1"/>
</dbReference>
<feature type="binding site" evidence="5">
    <location>
        <position position="108"/>
    </location>
    <ligand>
        <name>S-methyl-5'-thioadenosine</name>
        <dbReference type="ChEBI" id="CHEBI:17509"/>
    </ligand>
</feature>
<keyword evidence="3 5" id="KW-0745">Spermidine biosynthesis</keyword>
<dbReference type="EC" id="2.5.1.16" evidence="5"/>
<evidence type="ECO:0000256" key="5">
    <source>
        <dbReference type="HAMAP-Rule" id="MF_00198"/>
    </source>
</evidence>
<dbReference type="Gene3D" id="2.30.140.10">
    <property type="entry name" value="Spermidine synthase, tetramerisation domain"/>
    <property type="match status" value="1"/>
</dbReference>
<dbReference type="PROSITE" id="PS01330">
    <property type="entry name" value="PABS_1"/>
    <property type="match status" value="1"/>
</dbReference>
<evidence type="ECO:0000256" key="6">
    <source>
        <dbReference type="PROSITE-ProRule" id="PRU00354"/>
    </source>
</evidence>
<organism evidence="10 11">
    <name type="scientific">Shewanella fodinae</name>
    <dbReference type="NCBI Taxonomy" id="552357"/>
    <lineage>
        <taxon>Bacteria</taxon>
        <taxon>Pseudomonadati</taxon>
        <taxon>Pseudomonadota</taxon>
        <taxon>Gammaproteobacteria</taxon>
        <taxon>Alteromonadales</taxon>
        <taxon>Shewanellaceae</taxon>
        <taxon>Shewanella</taxon>
    </lineage>
</organism>
<comment type="caution">
    <text evidence="10">The sequence shown here is derived from an EMBL/GenBank/DDBJ whole genome shotgun (WGS) entry which is preliminary data.</text>
</comment>
<dbReference type="GO" id="GO:0004766">
    <property type="term" value="F:spermidine synthase activity"/>
    <property type="evidence" value="ECO:0007669"/>
    <property type="project" value="UniProtKB-UniRule"/>
</dbReference>
<proteinExistence type="inferred from homology"/>
<evidence type="ECO:0000256" key="3">
    <source>
        <dbReference type="ARBA" id="ARBA00023066"/>
    </source>
</evidence>
<dbReference type="Pfam" id="PF17284">
    <property type="entry name" value="Spermine_synt_N"/>
    <property type="match status" value="1"/>
</dbReference>
<dbReference type="PANTHER" id="PTHR11558">
    <property type="entry name" value="SPERMIDINE/SPERMINE SYNTHASE"/>
    <property type="match status" value="1"/>
</dbReference>
<feature type="binding site" evidence="5">
    <location>
        <position position="64"/>
    </location>
    <ligand>
        <name>spermidine</name>
        <dbReference type="ChEBI" id="CHEBI:57834"/>
    </ligand>
</feature>
<dbReference type="RefSeq" id="WP_133038743.1">
    <property type="nucleotide sequence ID" value="NZ_SLWF01000010.1"/>
</dbReference>
<feature type="binding site" evidence="5">
    <location>
        <position position="165"/>
    </location>
    <ligand>
        <name>S-methyl-5'-thioadenosine</name>
        <dbReference type="ChEBI" id="CHEBI:17509"/>
    </ligand>
</feature>
<name>A0A4R2FFJ2_9GAMM</name>
<comment type="catalytic activity">
    <reaction evidence="5 8">
        <text>S-adenosyl 3-(methylsulfanyl)propylamine + putrescine = S-methyl-5'-thioadenosine + spermidine + H(+)</text>
        <dbReference type="Rhea" id="RHEA:12721"/>
        <dbReference type="ChEBI" id="CHEBI:15378"/>
        <dbReference type="ChEBI" id="CHEBI:17509"/>
        <dbReference type="ChEBI" id="CHEBI:57443"/>
        <dbReference type="ChEBI" id="CHEBI:57834"/>
        <dbReference type="ChEBI" id="CHEBI:326268"/>
        <dbReference type="EC" id="2.5.1.16"/>
    </reaction>
</comment>
<dbReference type="SUPFAM" id="SSF53335">
    <property type="entry name" value="S-adenosyl-L-methionine-dependent methyltransferases"/>
    <property type="match status" value="1"/>
</dbReference>
<dbReference type="InterPro" id="IPR030373">
    <property type="entry name" value="PABS_CS"/>
</dbReference>
<keyword evidence="2 5" id="KW-0808">Transferase</keyword>
<keyword evidence="11" id="KW-1185">Reference proteome</keyword>
<feature type="binding site" evidence="5">
    <location>
        <begin position="158"/>
        <end position="161"/>
    </location>
    <ligand>
        <name>spermidine</name>
        <dbReference type="ChEBI" id="CHEBI:57834"/>
    </ligand>
</feature>
<dbReference type="NCBIfam" id="NF037959">
    <property type="entry name" value="MFS_SpdSyn"/>
    <property type="match status" value="1"/>
</dbReference>
<gene>
    <name evidence="5" type="primary">speE</name>
    <name evidence="10" type="ORF">EDC91_11023</name>
</gene>
<sequence length="291" mass="32870">MQGKPQYLETLHSAYGQYFEVDAMLYEQKTPQWHLSIFENRQMGRVMALNGVIQTTERDEFVYHEMLTHVPILAHGHARKVLIIGGGDGGMLREVVKHRQLTDITMVEIDGAVVEMCREYLPHHSAGAFDDPRVRLVIADGLAFVRECQQQFDVIISDCTDPCGPGEVLFSSEFYQNCKRCLTANGIFVAQNGVPFMQLDEVQNTVRRISSYVQDCWFYQAAVPTYVGGCMVFAWATDDQNARQLPLAVLQKRFQRAAISTRYYTPAVHQASFALPAYVEQAVASAMTVTR</sequence>
<dbReference type="Proteomes" id="UP000294832">
    <property type="component" value="Unassembled WGS sequence"/>
</dbReference>
<dbReference type="UniPathway" id="UPA00248">
    <property type="reaction ID" value="UER00314"/>
</dbReference>
<dbReference type="NCBIfam" id="NF002010">
    <property type="entry name" value="PRK00811.1"/>
    <property type="match status" value="1"/>
</dbReference>
<comment type="function">
    <text evidence="5">Catalyzes the irreversible transfer of a propylamine group from the amino donor S-adenosylmethioninamine (decarboxy-AdoMet) to putrescine (1,4-diaminobutane) to yield spermidine.</text>
</comment>
<dbReference type="Gene3D" id="3.40.50.150">
    <property type="entry name" value="Vaccinia Virus protein VP39"/>
    <property type="match status" value="1"/>
</dbReference>
<feature type="binding site" evidence="5">
    <location>
        <position position="88"/>
    </location>
    <ligand>
        <name>spermidine</name>
        <dbReference type="ChEBI" id="CHEBI:57834"/>
    </ligand>
</feature>
<feature type="active site" description="Proton acceptor" evidence="5 6">
    <location>
        <position position="158"/>
    </location>
</feature>
<evidence type="ECO:0000256" key="1">
    <source>
        <dbReference type="ARBA" id="ARBA00007867"/>
    </source>
</evidence>
<feature type="binding site" evidence="5">
    <location>
        <begin position="140"/>
        <end position="141"/>
    </location>
    <ligand>
        <name>S-methyl-5'-thioadenosine</name>
        <dbReference type="ChEBI" id="CHEBI:17509"/>
    </ligand>
</feature>
<evidence type="ECO:0000313" key="10">
    <source>
        <dbReference type="EMBL" id="TCN84984.1"/>
    </source>
</evidence>